<comment type="caution">
    <text evidence="1">The sequence shown here is derived from an EMBL/GenBank/DDBJ whole genome shotgun (WGS) entry which is preliminary data.</text>
</comment>
<keyword evidence="2" id="KW-1185">Reference proteome</keyword>
<dbReference type="RefSeq" id="WP_056942511.1">
    <property type="nucleotide sequence ID" value="NZ_AZCX01000004.1"/>
</dbReference>
<sequence>MADLKLNVYKKDDLTKPIATGSDLEGTAITGLSSGDVVADGDYKASHVDPDGKLDESDKVDVPGFTVIKSKAVAPTKLTVTPTADGAVIKPS</sequence>
<dbReference type="STRING" id="1302272.FC96_GL001921"/>
<organism evidence="1 2">
    <name type="scientific">Secundilactobacillus kimchicus JCM 15530</name>
    <dbReference type="NCBI Taxonomy" id="1302272"/>
    <lineage>
        <taxon>Bacteria</taxon>
        <taxon>Bacillati</taxon>
        <taxon>Bacillota</taxon>
        <taxon>Bacilli</taxon>
        <taxon>Lactobacillales</taxon>
        <taxon>Lactobacillaceae</taxon>
        <taxon>Secundilactobacillus</taxon>
    </lineage>
</organism>
<dbReference type="PATRIC" id="fig|1302272.5.peg.1958"/>
<dbReference type="Proteomes" id="UP000050911">
    <property type="component" value="Unassembled WGS sequence"/>
</dbReference>
<accession>A0A0R1HZ22</accession>
<name>A0A0R1HZ22_9LACO</name>
<reference evidence="1 2" key="1">
    <citation type="journal article" date="2015" name="Genome Announc.">
        <title>Expanding the biotechnology potential of lactobacilli through comparative genomics of 213 strains and associated genera.</title>
        <authorList>
            <person name="Sun Z."/>
            <person name="Harris H.M."/>
            <person name="McCann A."/>
            <person name="Guo C."/>
            <person name="Argimon S."/>
            <person name="Zhang W."/>
            <person name="Yang X."/>
            <person name="Jeffery I.B."/>
            <person name="Cooney J.C."/>
            <person name="Kagawa T.F."/>
            <person name="Liu W."/>
            <person name="Song Y."/>
            <person name="Salvetti E."/>
            <person name="Wrobel A."/>
            <person name="Rasinkangas P."/>
            <person name="Parkhill J."/>
            <person name="Rea M.C."/>
            <person name="O'Sullivan O."/>
            <person name="Ritari J."/>
            <person name="Douillard F.P."/>
            <person name="Paul Ross R."/>
            <person name="Yang R."/>
            <person name="Briner A.E."/>
            <person name="Felis G.E."/>
            <person name="de Vos W.M."/>
            <person name="Barrangou R."/>
            <person name="Klaenhammer T.R."/>
            <person name="Caufield P.W."/>
            <person name="Cui Y."/>
            <person name="Zhang H."/>
            <person name="O'Toole P.W."/>
        </authorList>
    </citation>
    <scope>NUCLEOTIDE SEQUENCE [LARGE SCALE GENOMIC DNA]</scope>
    <source>
        <strain evidence="1 2">JCM 15530</strain>
    </source>
</reference>
<dbReference type="EMBL" id="AZCX01000004">
    <property type="protein sequence ID" value="KRK48183.1"/>
    <property type="molecule type" value="Genomic_DNA"/>
</dbReference>
<dbReference type="OrthoDB" id="2308948at2"/>
<evidence type="ECO:0000313" key="1">
    <source>
        <dbReference type="EMBL" id="KRK48183.1"/>
    </source>
</evidence>
<evidence type="ECO:0000313" key="2">
    <source>
        <dbReference type="Proteomes" id="UP000050911"/>
    </source>
</evidence>
<dbReference type="AlphaFoldDB" id="A0A0R1HZ22"/>
<proteinExistence type="predicted"/>
<gene>
    <name evidence="1" type="ORF">FC96_GL001921</name>
</gene>
<protein>
    <submittedName>
        <fullName evidence="1">Uncharacterized protein</fullName>
    </submittedName>
</protein>